<evidence type="ECO:0000313" key="2">
    <source>
        <dbReference type="EMBL" id="OWK14939.1"/>
    </source>
</evidence>
<gene>
    <name evidence="2" type="ORF">Celaphus_00000120</name>
</gene>
<evidence type="ECO:0000313" key="3">
    <source>
        <dbReference type="Proteomes" id="UP000242450"/>
    </source>
</evidence>
<dbReference type="Proteomes" id="UP000242450">
    <property type="component" value="Chromosome 5"/>
</dbReference>
<name>A0A212D9K4_CEREH</name>
<dbReference type="EMBL" id="MKHE01000005">
    <property type="protein sequence ID" value="OWK14939.1"/>
    <property type="molecule type" value="Genomic_DNA"/>
</dbReference>
<proteinExistence type="predicted"/>
<organism evidence="2 3">
    <name type="scientific">Cervus elaphus hippelaphus</name>
    <name type="common">European red deer</name>
    <dbReference type="NCBI Taxonomy" id="46360"/>
    <lineage>
        <taxon>Eukaryota</taxon>
        <taxon>Metazoa</taxon>
        <taxon>Chordata</taxon>
        <taxon>Craniata</taxon>
        <taxon>Vertebrata</taxon>
        <taxon>Euteleostomi</taxon>
        <taxon>Mammalia</taxon>
        <taxon>Eutheria</taxon>
        <taxon>Laurasiatheria</taxon>
        <taxon>Artiodactyla</taxon>
        <taxon>Ruminantia</taxon>
        <taxon>Pecora</taxon>
        <taxon>Cervidae</taxon>
        <taxon>Cervinae</taxon>
        <taxon>Cervus</taxon>
    </lineage>
</organism>
<feature type="region of interest" description="Disordered" evidence="1">
    <location>
        <begin position="16"/>
        <end position="68"/>
    </location>
</feature>
<sequence length="126" mass="13600">MQRDCPLATAVALPGALPWRRTGREPGCGAQSPDPTSRLGPLGFPRDRRAVAGRGKRGRGFSGDPARPILFRNKGPLLWKPEPRAGGDGGSWVVTDLLSPGDARPRLLRECTCPPAREREFSMDTA</sequence>
<accession>A0A212D9K4</accession>
<dbReference type="AlphaFoldDB" id="A0A212D9K4"/>
<reference evidence="2 3" key="1">
    <citation type="journal article" date="2018" name="Mol. Genet. Genomics">
        <title>The red deer Cervus elaphus genome CerEla1.0: sequencing, annotating, genes, and chromosomes.</title>
        <authorList>
            <person name="Bana N.A."/>
            <person name="Nyiri A."/>
            <person name="Nagy J."/>
            <person name="Frank K."/>
            <person name="Nagy T."/>
            <person name="Steger V."/>
            <person name="Schiller M."/>
            <person name="Lakatos P."/>
            <person name="Sugar L."/>
            <person name="Horn P."/>
            <person name="Barta E."/>
            <person name="Orosz L."/>
        </authorList>
    </citation>
    <scope>NUCLEOTIDE SEQUENCE [LARGE SCALE GENOMIC DNA]</scope>
    <source>
        <strain evidence="2">Hungarian</strain>
    </source>
</reference>
<keyword evidence="3" id="KW-1185">Reference proteome</keyword>
<protein>
    <submittedName>
        <fullName evidence="2">Uncharacterized protein</fullName>
    </submittedName>
</protein>
<comment type="caution">
    <text evidence="2">The sequence shown here is derived from an EMBL/GenBank/DDBJ whole genome shotgun (WGS) entry which is preliminary data.</text>
</comment>
<evidence type="ECO:0000256" key="1">
    <source>
        <dbReference type="SAM" id="MobiDB-lite"/>
    </source>
</evidence>